<evidence type="ECO:0000259" key="2">
    <source>
        <dbReference type="Pfam" id="PF12937"/>
    </source>
</evidence>
<dbReference type="InterPro" id="IPR036047">
    <property type="entry name" value="F-box-like_dom_sf"/>
</dbReference>
<dbReference type="Pfam" id="PF12937">
    <property type="entry name" value="F-box-like"/>
    <property type="match status" value="1"/>
</dbReference>
<sequence>MASYVDWTSLPTELLDLVSGHLPSERDLLHVRHVCAHWRASITARPAAPFRPWVLATRTRPDLTGPNGAYSLWLPRGVRAVAVAAPTGLPFCRGTPRGWLALADDKWCPTRLVLWDPRTGAEIPLPPMHNVVQVFLSGDPLASPPPASPGWTAVATHVTESMDHVLFFWRPGDAAWTPAARTESCNFFSTQNAAFLGGKMFCVESAERIAIYDLGEGAGAMASSPSPPVHLSAAALSKAHAAYFVAFHGDLLLVLLFRYRHPNSTRVYNLGPRGPSTRRPYLKLRKRDRVTDLGSYSLLLGRGDAFALSAEEYPAIRGNCIYYVDHMGVRKERRWASVFDLKSSSVMEEIPFPPEHLENRDEQWWPCSWFCPEKPVLLKRHGTEL</sequence>
<keyword evidence="4" id="KW-1185">Reference proteome</keyword>
<dbReference type="InterPro" id="IPR005174">
    <property type="entry name" value="KIB1-4_b-propeller"/>
</dbReference>
<protein>
    <recommendedName>
        <fullName evidence="5">DUF295 domain-containing protein</fullName>
    </recommendedName>
</protein>
<name>A0ABC8XUD0_9POAL</name>
<evidence type="ECO:0008006" key="5">
    <source>
        <dbReference type="Google" id="ProtNLM"/>
    </source>
</evidence>
<feature type="domain" description="F-box" evidence="2">
    <location>
        <begin position="7"/>
        <end position="42"/>
    </location>
</feature>
<dbReference type="EMBL" id="OZ075125">
    <property type="protein sequence ID" value="CAL4931859.1"/>
    <property type="molecule type" value="Genomic_DNA"/>
</dbReference>
<gene>
    <name evidence="3" type="ORF">URODEC1_LOCUS27289</name>
</gene>
<dbReference type="PANTHER" id="PTHR36901">
    <property type="entry name" value="F-BOX DOMAIN CONTAINING PROTEIN, EXPRESSED-RELATED"/>
    <property type="match status" value="1"/>
</dbReference>
<reference evidence="3" key="1">
    <citation type="submission" date="2024-10" db="EMBL/GenBank/DDBJ databases">
        <authorList>
            <person name="Ryan C."/>
        </authorList>
    </citation>
    <scope>NUCLEOTIDE SEQUENCE [LARGE SCALE GENOMIC DNA]</scope>
</reference>
<feature type="domain" description="KIB1-4 beta-propeller" evidence="1">
    <location>
        <begin position="88"/>
        <end position="339"/>
    </location>
</feature>
<dbReference type="PANTHER" id="PTHR36901:SF6">
    <property type="entry name" value="OS05G0150100 PROTEIN"/>
    <property type="match status" value="1"/>
</dbReference>
<proteinExistence type="predicted"/>
<evidence type="ECO:0000313" key="4">
    <source>
        <dbReference type="Proteomes" id="UP001497457"/>
    </source>
</evidence>
<accession>A0ABC8XUD0</accession>
<dbReference type="SUPFAM" id="SSF81383">
    <property type="entry name" value="F-box domain"/>
    <property type="match status" value="1"/>
</dbReference>
<organism evidence="3 4">
    <name type="scientific">Urochloa decumbens</name>
    <dbReference type="NCBI Taxonomy" id="240449"/>
    <lineage>
        <taxon>Eukaryota</taxon>
        <taxon>Viridiplantae</taxon>
        <taxon>Streptophyta</taxon>
        <taxon>Embryophyta</taxon>
        <taxon>Tracheophyta</taxon>
        <taxon>Spermatophyta</taxon>
        <taxon>Magnoliopsida</taxon>
        <taxon>Liliopsida</taxon>
        <taxon>Poales</taxon>
        <taxon>Poaceae</taxon>
        <taxon>PACMAD clade</taxon>
        <taxon>Panicoideae</taxon>
        <taxon>Panicodae</taxon>
        <taxon>Paniceae</taxon>
        <taxon>Melinidinae</taxon>
        <taxon>Urochloa</taxon>
    </lineage>
</organism>
<dbReference type="Proteomes" id="UP001497457">
    <property type="component" value="Chromosome 15b"/>
</dbReference>
<dbReference type="InterPro" id="IPR001810">
    <property type="entry name" value="F-box_dom"/>
</dbReference>
<evidence type="ECO:0000313" key="3">
    <source>
        <dbReference type="EMBL" id="CAL4931859.1"/>
    </source>
</evidence>
<dbReference type="AlphaFoldDB" id="A0ABC8XUD0"/>
<dbReference type="Pfam" id="PF03478">
    <property type="entry name" value="Beta-prop_KIB1-4"/>
    <property type="match status" value="1"/>
</dbReference>
<dbReference type="Gene3D" id="1.20.1280.50">
    <property type="match status" value="1"/>
</dbReference>
<evidence type="ECO:0000259" key="1">
    <source>
        <dbReference type="Pfam" id="PF03478"/>
    </source>
</evidence>